<name>A0A200PYX3_MACCD</name>
<dbReference type="EMBL" id="MVGT01003688">
    <property type="protein sequence ID" value="OVA03414.1"/>
    <property type="molecule type" value="Genomic_DNA"/>
</dbReference>
<feature type="transmembrane region" description="Helical" evidence="1">
    <location>
        <begin position="313"/>
        <end position="332"/>
    </location>
</feature>
<sequence length="446" mass="48950">MATLQVSNLLCSSSSSSLPLSRPRKGVQATIQVPKLKIQTPHYFNLPKLPITRNEPTTAINQQKELKTNNINYHSIRDDDRDETSNSTVTAELYMIMEAVAERVEMHTNIGEQRNNWNTLLLNSINAITITAATMTGLAASTGVIMGSSSSSALLALKLSSTLLYSAATGMLLVMNKIQPSQLAEEQRNAARLLKQLHEQIQTKLSLSTPTQMDVKQAMEKVLALDKAYPLPLLGGVMIEKFPNAVEPAIWWPQQQQQQQEQKKFINGKQQVEKNGWSSRLEKEMKDIVEVLKTKDIEEYVRLSKMVLKINKILAISGPLLTGIGALSSAFVGSSSHGSAAVLFGVVAGALATVVNTLEHGGQVGMVFEMYRACAGSFQLLEETIESTLKEREVEKRENGELFEMKVALQLGRSLSELRNLAAGSSSSSPKDVKDTTSIEFASKLF</sequence>
<keyword evidence="1" id="KW-0472">Membrane</keyword>
<evidence type="ECO:0000313" key="3">
    <source>
        <dbReference type="Proteomes" id="UP000195402"/>
    </source>
</evidence>
<dbReference type="InterPro" id="IPR027949">
    <property type="entry name" value="Chloroplast_duf"/>
</dbReference>
<dbReference type="Pfam" id="PF14476">
    <property type="entry name" value="Chloroplast_duf"/>
    <property type="match status" value="1"/>
</dbReference>
<keyword evidence="3" id="KW-1185">Reference proteome</keyword>
<dbReference type="FunCoup" id="A0A200PYX3">
    <property type="interactions" value="45"/>
</dbReference>
<feature type="transmembrane region" description="Helical" evidence="1">
    <location>
        <begin position="120"/>
        <end position="146"/>
    </location>
</feature>
<keyword evidence="1" id="KW-0812">Transmembrane</keyword>
<dbReference type="PANTHER" id="PTHR33358">
    <property type="entry name" value="F-BOX PROTEIN WITH A DOMAIN PROTEIN"/>
    <property type="match status" value="1"/>
</dbReference>
<dbReference type="OrthoDB" id="1897643at2759"/>
<comment type="caution">
    <text evidence="2">The sequence shown here is derived from an EMBL/GenBank/DDBJ whole genome shotgun (WGS) entry which is preliminary data.</text>
</comment>
<dbReference type="OMA" id="RHSACKK"/>
<protein>
    <submittedName>
        <fullName evidence="2">Petal formation-expressed</fullName>
    </submittedName>
</protein>
<dbReference type="PANTHER" id="PTHR33358:SF12">
    <property type="entry name" value="F-BOX PROTEIN WITH A DOMAIN PROTEIN"/>
    <property type="match status" value="1"/>
</dbReference>
<organism evidence="2 3">
    <name type="scientific">Macleaya cordata</name>
    <name type="common">Five-seeded plume-poppy</name>
    <name type="synonym">Bocconia cordata</name>
    <dbReference type="NCBI Taxonomy" id="56857"/>
    <lineage>
        <taxon>Eukaryota</taxon>
        <taxon>Viridiplantae</taxon>
        <taxon>Streptophyta</taxon>
        <taxon>Embryophyta</taxon>
        <taxon>Tracheophyta</taxon>
        <taxon>Spermatophyta</taxon>
        <taxon>Magnoliopsida</taxon>
        <taxon>Ranunculales</taxon>
        <taxon>Papaveraceae</taxon>
        <taxon>Papaveroideae</taxon>
        <taxon>Macleaya</taxon>
    </lineage>
</organism>
<dbReference type="InParanoid" id="A0A200PYX3"/>
<proteinExistence type="predicted"/>
<gene>
    <name evidence="2" type="ORF">BVC80_205g50</name>
</gene>
<accession>A0A200PYX3</accession>
<dbReference type="STRING" id="56857.A0A200PYX3"/>
<reference evidence="2 3" key="1">
    <citation type="journal article" date="2017" name="Mol. Plant">
        <title>The Genome of Medicinal Plant Macleaya cordata Provides New Insights into Benzylisoquinoline Alkaloids Metabolism.</title>
        <authorList>
            <person name="Liu X."/>
            <person name="Liu Y."/>
            <person name="Huang P."/>
            <person name="Ma Y."/>
            <person name="Qing Z."/>
            <person name="Tang Q."/>
            <person name="Cao H."/>
            <person name="Cheng P."/>
            <person name="Zheng Y."/>
            <person name="Yuan Z."/>
            <person name="Zhou Y."/>
            <person name="Liu J."/>
            <person name="Tang Z."/>
            <person name="Zhuo Y."/>
            <person name="Zhang Y."/>
            <person name="Yu L."/>
            <person name="Huang J."/>
            <person name="Yang P."/>
            <person name="Peng Q."/>
            <person name="Zhang J."/>
            <person name="Jiang W."/>
            <person name="Zhang Z."/>
            <person name="Lin K."/>
            <person name="Ro D.K."/>
            <person name="Chen X."/>
            <person name="Xiong X."/>
            <person name="Shang Y."/>
            <person name="Huang S."/>
            <person name="Zeng J."/>
        </authorList>
    </citation>
    <scope>NUCLEOTIDE SEQUENCE [LARGE SCALE GENOMIC DNA]</scope>
    <source>
        <strain evidence="3">cv. BLH2017</strain>
        <tissue evidence="2">Root</tissue>
    </source>
</reference>
<keyword evidence="1" id="KW-1133">Transmembrane helix</keyword>
<feature type="transmembrane region" description="Helical" evidence="1">
    <location>
        <begin position="338"/>
        <end position="358"/>
    </location>
</feature>
<evidence type="ECO:0000256" key="1">
    <source>
        <dbReference type="SAM" id="Phobius"/>
    </source>
</evidence>
<feature type="transmembrane region" description="Helical" evidence="1">
    <location>
        <begin position="152"/>
        <end position="174"/>
    </location>
</feature>
<evidence type="ECO:0000313" key="2">
    <source>
        <dbReference type="EMBL" id="OVA03414.1"/>
    </source>
</evidence>
<dbReference type="AlphaFoldDB" id="A0A200PYX3"/>
<dbReference type="Proteomes" id="UP000195402">
    <property type="component" value="Unassembled WGS sequence"/>
</dbReference>